<feature type="compositionally biased region" description="Acidic residues" evidence="1">
    <location>
        <begin position="1"/>
        <end position="10"/>
    </location>
</feature>
<feature type="region of interest" description="Disordered" evidence="1">
    <location>
        <begin position="1"/>
        <end position="45"/>
    </location>
</feature>
<evidence type="ECO:0000313" key="3">
    <source>
        <dbReference type="Proteomes" id="UP000433876"/>
    </source>
</evidence>
<feature type="region of interest" description="Disordered" evidence="1">
    <location>
        <begin position="322"/>
        <end position="371"/>
    </location>
</feature>
<organism evidence="2 3">
    <name type="scientific">Sordaria macrospora</name>
    <dbReference type="NCBI Taxonomy" id="5147"/>
    <lineage>
        <taxon>Eukaryota</taxon>
        <taxon>Fungi</taxon>
        <taxon>Dikarya</taxon>
        <taxon>Ascomycota</taxon>
        <taxon>Pezizomycotina</taxon>
        <taxon>Sordariomycetes</taxon>
        <taxon>Sordariomycetidae</taxon>
        <taxon>Sordariales</taxon>
        <taxon>Sordariaceae</taxon>
        <taxon>Sordaria</taxon>
    </lineage>
</organism>
<evidence type="ECO:0000313" key="2">
    <source>
        <dbReference type="EMBL" id="KAA8623963.1"/>
    </source>
</evidence>
<proteinExistence type="predicted"/>
<sequence>MPLSDIDERDEWPLATLEQEEPTVHTDLSDAMRDSDTDTDDQMDRNEQLQSELNRLNQLADTEQARITELKIQQLAYNRTRRQLHREDCQRYENTFIGSTKQPEELIALIQASLQSLKKKVKHEDRKRVFNLDEKYDRQLDSEYYTGPVDSDDTSVETYPPKPMLQSIGVSAYEANVHTVCGQPWAPQAGDHPQVHPGHPSHKKIAWIHCLYNACPWHLSYKMERDHFPQRVWENEVPVPVRATYHKDSIDMWDIGRSRDRKEGGKLLKLPLKDGYSRECMESPYSRYQECYRVNCAVHMADKARQWHARQALREERTLQFSQKGKETAVASSSDSNTVCGSPTKSGAQRKRRGGRRRQGNGASSSREDRK</sequence>
<evidence type="ECO:0000256" key="1">
    <source>
        <dbReference type="SAM" id="MobiDB-lite"/>
    </source>
</evidence>
<feature type="compositionally biased region" description="Basic and acidic residues" evidence="1">
    <location>
        <begin position="22"/>
        <end position="45"/>
    </location>
</feature>
<comment type="caution">
    <text evidence="2">The sequence shown here is derived from an EMBL/GenBank/DDBJ whole genome shotgun (WGS) entry which is preliminary data.</text>
</comment>
<feature type="compositionally biased region" description="Polar residues" evidence="1">
    <location>
        <begin position="330"/>
        <end position="344"/>
    </location>
</feature>
<name>A0A8S8ZFC3_SORMA</name>
<accession>A0A8S8ZFC3</accession>
<feature type="compositionally biased region" description="Basic residues" evidence="1">
    <location>
        <begin position="348"/>
        <end position="359"/>
    </location>
</feature>
<protein>
    <submittedName>
        <fullName evidence="2">Uncharacterized protein</fullName>
    </submittedName>
</protein>
<dbReference type="EMBL" id="NMPR01000286">
    <property type="protein sequence ID" value="KAA8623963.1"/>
    <property type="molecule type" value="Genomic_DNA"/>
</dbReference>
<reference evidence="2 3" key="1">
    <citation type="submission" date="2017-07" db="EMBL/GenBank/DDBJ databases">
        <title>Genome sequence of the Sordaria macrospora wild type strain R19027.</title>
        <authorList>
            <person name="Nowrousian M."/>
            <person name="Teichert I."/>
            <person name="Kueck U."/>
        </authorList>
    </citation>
    <scope>NUCLEOTIDE SEQUENCE [LARGE SCALE GENOMIC DNA]</scope>
    <source>
        <strain evidence="2 3">R19027</strain>
        <tissue evidence="2">Mycelium</tissue>
    </source>
</reference>
<dbReference type="Proteomes" id="UP000433876">
    <property type="component" value="Unassembled WGS sequence"/>
</dbReference>
<dbReference type="VEuPathDB" id="FungiDB:SMAC_09793"/>
<dbReference type="AlphaFoldDB" id="A0A8S8ZFC3"/>
<gene>
    <name evidence="2" type="ORF">SMACR_09793</name>
</gene>